<sequence>MTTYFRAVLSPCVGVCTLADDGLCEGCHRTGPEIARWPQMNDDERLQLMERVLPDRESRRG</sequence>
<dbReference type="PANTHER" id="PTHR35175">
    <property type="entry name" value="DUF1289 DOMAIN-CONTAINING PROTEIN"/>
    <property type="match status" value="1"/>
</dbReference>
<dbReference type="EMBL" id="CP071518">
    <property type="protein sequence ID" value="QSX77295.1"/>
    <property type="molecule type" value="Genomic_DNA"/>
</dbReference>
<reference evidence="1 2" key="1">
    <citation type="submission" date="2021-03" db="EMBL/GenBank/DDBJ databases">
        <title>Lysobacter sp. nov. isolated from soil of gangwondo yeongwol, south Korea.</title>
        <authorList>
            <person name="Kim K.R."/>
            <person name="Kim K.H."/>
            <person name="Jeon C.O."/>
        </authorList>
    </citation>
    <scope>NUCLEOTIDE SEQUENCE [LARGE SCALE GENOMIC DNA]</scope>
    <source>
        <strain evidence="1 2">R19</strain>
    </source>
</reference>
<dbReference type="InterPro" id="IPR010710">
    <property type="entry name" value="DUF1289"/>
</dbReference>
<dbReference type="Pfam" id="PF06945">
    <property type="entry name" value="DUF1289"/>
    <property type="match status" value="1"/>
</dbReference>
<proteinExistence type="predicted"/>
<keyword evidence="2" id="KW-1185">Reference proteome</keyword>
<dbReference type="KEGG" id="lsf:I8J32_010910"/>
<dbReference type="Proteomes" id="UP000639274">
    <property type="component" value="Chromosome"/>
</dbReference>
<name>A0A974XYQ0_9GAMM</name>
<accession>A0A974XYQ0</accession>
<gene>
    <name evidence="1" type="ORF">I8J32_010910</name>
</gene>
<organism evidence="1 2">
    <name type="scientific">Agrilutibacter solisilvae</name>
    <dbReference type="NCBI Taxonomy" id="2763317"/>
    <lineage>
        <taxon>Bacteria</taxon>
        <taxon>Pseudomonadati</taxon>
        <taxon>Pseudomonadota</taxon>
        <taxon>Gammaproteobacteria</taxon>
        <taxon>Lysobacterales</taxon>
        <taxon>Lysobacteraceae</taxon>
        <taxon>Agrilutibacter</taxon>
    </lineage>
</organism>
<dbReference type="PANTHER" id="PTHR35175:SF2">
    <property type="entry name" value="DUF1289 DOMAIN-CONTAINING PROTEIN"/>
    <property type="match status" value="1"/>
</dbReference>
<evidence type="ECO:0000313" key="2">
    <source>
        <dbReference type="Proteomes" id="UP000639274"/>
    </source>
</evidence>
<dbReference type="AlphaFoldDB" id="A0A974XYQ0"/>
<protein>
    <submittedName>
        <fullName evidence="1">DUF1289 domain-containing protein</fullName>
    </submittedName>
</protein>
<evidence type="ECO:0000313" key="1">
    <source>
        <dbReference type="EMBL" id="QSX77295.1"/>
    </source>
</evidence>